<evidence type="ECO:0000313" key="3">
    <source>
        <dbReference type="Proteomes" id="UP001562425"/>
    </source>
</evidence>
<proteinExistence type="predicted"/>
<feature type="region of interest" description="Disordered" evidence="1">
    <location>
        <begin position="36"/>
        <end position="65"/>
    </location>
</feature>
<dbReference type="Proteomes" id="UP001562425">
    <property type="component" value="Unassembled WGS sequence"/>
</dbReference>
<feature type="non-terminal residue" evidence="2">
    <location>
        <position position="1"/>
    </location>
</feature>
<gene>
    <name evidence="2" type="ORF">pipiens_020077</name>
</gene>
<feature type="non-terminal residue" evidence="2">
    <location>
        <position position="101"/>
    </location>
</feature>
<dbReference type="EMBL" id="JBEHCU010012372">
    <property type="protein sequence ID" value="KAL1375595.1"/>
    <property type="molecule type" value="Genomic_DNA"/>
</dbReference>
<organism evidence="2 3">
    <name type="scientific">Culex pipiens pipiens</name>
    <name type="common">Northern house mosquito</name>
    <dbReference type="NCBI Taxonomy" id="38569"/>
    <lineage>
        <taxon>Eukaryota</taxon>
        <taxon>Metazoa</taxon>
        <taxon>Ecdysozoa</taxon>
        <taxon>Arthropoda</taxon>
        <taxon>Hexapoda</taxon>
        <taxon>Insecta</taxon>
        <taxon>Pterygota</taxon>
        <taxon>Neoptera</taxon>
        <taxon>Endopterygota</taxon>
        <taxon>Diptera</taxon>
        <taxon>Nematocera</taxon>
        <taxon>Culicoidea</taxon>
        <taxon>Culicidae</taxon>
        <taxon>Culicinae</taxon>
        <taxon>Culicini</taxon>
        <taxon>Culex</taxon>
        <taxon>Culex</taxon>
    </lineage>
</organism>
<evidence type="ECO:0000313" key="2">
    <source>
        <dbReference type="EMBL" id="KAL1375595.1"/>
    </source>
</evidence>
<protein>
    <submittedName>
        <fullName evidence="2">Uncharacterized protein</fullName>
    </submittedName>
</protein>
<comment type="caution">
    <text evidence="2">The sequence shown here is derived from an EMBL/GenBank/DDBJ whole genome shotgun (WGS) entry which is preliminary data.</text>
</comment>
<reference evidence="2 3" key="1">
    <citation type="submission" date="2024-05" db="EMBL/GenBank/DDBJ databases">
        <title>Culex pipiens pipiens assembly and annotation.</title>
        <authorList>
            <person name="Alout H."/>
            <person name="Durand T."/>
        </authorList>
    </citation>
    <scope>NUCLEOTIDE SEQUENCE [LARGE SCALE GENOMIC DNA]</scope>
    <source>
        <strain evidence="2">HA-2024</strain>
        <tissue evidence="2">Whole body</tissue>
    </source>
</reference>
<evidence type="ECO:0000256" key="1">
    <source>
        <dbReference type="SAM" id="MobiDB-lite"/>
    </source>
</evidence>
<dbReference type="AlphaFoldDB" id="A0ABD1CGS7"/>
<sequence length="101" mass="10831">GARSARGRRPAPSGGHCPHRLCGHLGAHHRRERRSLCEARRRVQRSGGQVEQPVGPPAPAPWLERTGGQVCGHHAWIGAHCPAARTYRLAEDSEPGAGGEL</sequence>
<accession>A0ABD1CGS7</accession>
<keyword evidence="3" id="KW-1185">Reference proteome</keyword>
<name>A0ABD1CGS7_CULPP</name>